<dbReference type="PANTHER" id="PTHR31827:SF1">
    <property type="entry name" value="EMB|CAB89363.1"/>
    <property type="match status" value="1"/>
</dbReference>
<evidence type="ECO:0000313" key="3">
    <source>
        <dbReference type="EMBL" id="CAD7429317.1"/>
    </source>
</evidence>
<dbReference type="InterPro" id="IPR056866">
    <property type="entry name" value="Znf_WRKY19"/>
</dbReference>
<dbReference type="Pfam" id="PF24906">
    <property type="entry name" value="Zf_WRKY19"/>
    <property type="match status" value="2"/>
</dbReference>
<sequence length="565" mass="61079">MEDSFTNEAQQISETIIKQEIDSEHEAEMHPPEFVNMAIKTEIPESCESESLEDNHEVCYEKASLVNDPIKKEVSDHDSNDMITGLPSCSLPPIFEDIKMDVEETKIPHTSEDSNIPVQKTNSPDTIPIYLLLLKRKNNIPKRYEAPLVYKYRQNDDQRSALENAPEKSGSESAPRENARECKTEGCHKFAKNGGHCISHGGNSKTCEVEGCIKYPLKGGRCNAHGGNYNHLKCRTEGCSKYAMKGGHCKPHGGCSKECKVEGCTKYPLKGGLCKAHGGQVHDCLKCKSEGCDKLTQRGGYCVAHGGSSKKCGTEGCTRIARKGGHCNIHGGTRIRYQCKTEGCSKWAQKGGHCISHGGISKTCKVEGCDNHPLKGGVCRIHGGTFYGRSKCKAEGCSKHALVGGYCKPHGGSSHKCKTEGCYKYPLKVSRKIITAKRKVVPIARGREVIADSTEVALLTMGNAGRTGALNVLSKAGTAESTAGPPAVKVSASCSLPTIQVDRKGTILLNLYNATAPITACNPFVRAMLIPTLNSSAPSIKFAIGMLSLSISPKTFGRSWGPSWF</sequence>
<accession>A0A7R9EA56</accession>
<dbReference type="AlphaFoldDB" id="A0A7R9EA56"/>
<dbReference type="EMBL" id="OB794040">
    <property type="protein sequence ID" value="CAD7429317.1"/>
    <property type="molecule type" value="Genomic_DNA"/>
</dbReference>
<gene>
    <name evidence="3" type="ORF">TMSB3V08_LOCUS6097</name>
</gene>
<feature type="domain" description="WRKY19-like zinc finger" evidence="2">
    <location>
        <begin position="286"/>
        <end position="307"/>
    </location>
</feature>
<evidence type="ECO:0000259" key="2">
    <source>
        <dbReference type="Pfam" id="PF24906"/>
    </source>
</evidence>
<name>A0A7R9EA56_9NEOP</name>
<feature type="region of interest" description="Disordered" evidence="1">
    <location>
        <begin position="157"/>
        <end position="177"/>
    </location>
</feature>
<proteinExistence type="predicted"/>
<reference evidence="3" key="1">
    <citation type="submission" date="2020-11" db="EMBL/GenBank/DDBJ databases">
        <authorList>
            <person name="Tran Van P."/>
        </authorList>
    </citation>
    <scope>NUCLEOTIDE SEQUENCE</scope>
</reference>
<evidence type="ECO:0000256" key="1">
    <source>
        <dbReference type="SAM" id="MobiDB-lite"/>
    </source>
</evidence>
<feature type="domain" description="WRKY19-like zinc finger" evidence="2">
    <location>
        <begin position="257"/>
        <end position="279"/>
    </location>
</feature>
<organism evidence="3">
    <name type="scientific">Timema monikensis</name>
    <dbReference type="NCBI Taxonomy" id="170555"/>
    <lineage>
        <taxon>Eukaryota</taxon>
        <taxon>Metazoa</taxon>
        <taxon>Ecdysozoa</taxon>
        <taxon>Arthropoda</taxon>
        <taxon>Hexapoda</taxon>
        <taxon>Insecta</taxon>
        <taxon>Pterygota</taxon>
        <taxon>Neoptera</taxon>
        <taxon>Polyneoptera</taxon>
        <taxon>Phasmatodea</taxon>
        <taxon>Timematodea</taxon>
        <taxon>Timematoidea</taxon>
        <taxon>Timematidae</taxon>
        <taxon>Timema</taxon>
    </lineage>
</organism>
<protein>
    <recommendedName>
        <fullName evidence="2">WRKY19-like zinc finger domain-containing protein</fullName>
    </recommendedName>
</protein>
<dbReference type="PANTHER" id="PTHR31827">
    <property type="entry name" value="EMB|CAB89363.1"/>
    <property type="match status" value="1"/>
</dbReference>